<dbReference type="Proteomes" id="UP000198379">
    <property type="component" value="Unassembled WGS sequence"/>
</dbReference>
<dbReference type="PANTHER" id="PTHR31212:SF4">
    <property type="entry name" value="ALPHA-KETOGLUTARATE-DEPENDENT DIOXYGENASE ALKB HOMOLOG 3"/>
    <property type="match status" value="1"/>
</dbReference>
<dbReference type="InterPro" id="IPR037151">
    <property type="entry name" value="AlkB-like_sf"/>
</dbReference>
<name>A0A238Z0X9_9FLAO</name>
<accession>A0A238Z0X9</accession>
<dbReference type="SUPFAM" id="SSF51197">
    <property type="entry name" value="Clavaminate synthase-like"/>
    <property type="match status" value="1"/>
</dbReference>
<proteinExistence type="predicted"/>
<keyword evidence="2" id="KW-0560">Oxidoreductase</keyword>
<evidence type="ECO:0000313" key="2">
    <source>
        <dbReference type="EMBL" id="SNR76581.1"/>
    </source>
</evidence>
<feature type="domain" description="Fe2OG dioxygenase" evidence="1">
    <location>
        <begin position="73"/>
        <end position="170"/>
    </location>
</feature>
<dbReference type="GO" id="GO:0006307">
    <property type="term" value="P:DNA alkylation repair"/>
    <property type="evidence" value="ECO:0007669"/>
    <property type="project" value="InterPro"/>
</dbReference>
<dbReference type="RefSeq" id="WP_089371230.1">
    <property type="nucleotide sequence ID" value="NZ_BMEP01000001.1"/>
</dbReference>
<keyword evidence="2" id="KW-0223">Dioxygenase</keyword>
<dbReference type="Pfam" id="PF13532">
    <property type="entry name" value="2OG-FeII_Oxy_2"/>
    <property type="match status" value="1"/>
</dbReference>
<dbReference type="OrthoDB" id="190276at2"/>
<dbReference type="PANTHER" id="PTHR31212">
    <property type="entry name" value="ALPHA-KETOGLUTARATE-DEPENDENT DIOXYGENASE ALKB HOMOLOG 3"/>
    <property type="match status" value="1"/>
</dbReference>
<dbReference type="GO" id="GO:0051213">
    <property type="term" value="F:dioxygenase activity"/>
    <property type="evidence" value="ECO:0007669"/>
    <property type="project" value="UniProtKB-KW"/>
</dbReference>
<dbReference type="EMBL" id="FZNY01000002">
    <property type="protein sequence ID" value="SNR76581.1"/>
    <property type="molecule type" value="Genomic_DNA"/>
</dbReference>
<dbReference type="InterPro" id="IPR005123">
    <property type="entry name" value="Oxoglu/Fe-dep_dioxygenase_dom"/>
</dbReference>
<evidence type="ECO:0000313" key="3">
    <source>
        <dbReference type="Proteomes" id="UP000198379"/>
    </source>
</evidence>
<dbReference type="Gene3D" id="2.60.120.590">
    <property type="entry name" value="Alpha-ketoglutarate-dependent dioxygenase AlkB-like"/>
    <property type="match status" value="1"/>
</dbReference>
<gene>
    <name evidence="2" type="ORF">SAMN06265376_102490</name>
</gene>
<dbReference type="PROSITE" id="PS51471">
    <property type="entry name" value="FE2OG_OXY"/>
    <property type="match status" value="1"/>
</dbReference>
<evidence type="ECO:0000259" key="1">
    <source>
        <dbReference type="PROSITE" id="PS51471"/>
    </source>
</evidence>
<dbReference type="InterPro" id="IPR032854">
    <property type="entry name" value="ALKBH3"/>
</dbReference>
<sequence>MEGITYIENFIEDPSRLFAVLQSTVIWDERMSARKTASYGKAYNYSQMEYVHQAFTPLLNGIALDIEDVLEFKPNNCLLNYYSDGTSSMGFHSDQTDILEEGTGVGIISLGATRVLRFRNIEDKSITKDFALPSGSFIYMTNELQDLWKHAIPKSDATDGRISMTFRKIK</sequence>
<reference evidence="2 3" key="1">
    <citation type="submission" date="2017-06" db="EMBL/GenBank/DDBJ databases">
        <authorList>
            <person name="Kim H.J."/>
            <person name="Triplett B.A."/>
        </authorList>
    </citation>
    <scope>NUCLEOTIDE SEQUENCE [LARGE SCALE GENOMIC DNA]</scope>
    <source>
        <strain evidence="2 3">DSM 25597</strain>
    </source>
</reference>
<keyword evidence="3" id="KW-1185">Reference proteome</keyword>
<dbReference type="AlphaFoldDB" id="A0A238Z0X9"/>
<protein>
    <submittedName>
        <fullName evidence="2">Alkylated DNA repair dioxygenase AlkB</fullName>
    </submittedName>
</protein>
<dbReference type="InterPro" id="IPR027450">
    <property type="entry name" value="AlkB-like"/>
</dbReference>
<organism evidence="2 3">
    <name type="scientific">Dokdonia pacifica</name>
    <dbReference type="NCBI Taxonomy" id="1627892"/>
    <lineage>
        <taxon>Bacteria</taxon>
        <taxon>Pseudomonadati</taxon>
        <taxon>Bacteroidota</taxon>
        <taxon>Flavobacteriia</taxon>
        <taxon>Flavobacteriales</taxon>
        <taxon>Flavobacteriaceae</taxon>
        <taxon>Dokdonia</taxon>
    </lineage>
</organism>